<evidence type="ECO:0000256" key="2">
    <source>
        <dbReference type="ARBA" id="ARBA00023157"/>
    </source>
</evidence>
<evidence type="ECO:0000313" key="4">
    <source>
        <dbReference type="EMBL" id="KAJ7968703.1"/>
    </source>
</evidence>
<reference evidence="4" key="1">
    <citation type="journal article" date="2023" name="Science">
        <title>Elucidation of the pathway for biosynthesis of saponin adjuvants from the soapbark tree.</title>
        <authorList>
            <person name="Reed J."/>
            <person name="Orme A."/>
            <person name="El-Demerdash A."/>
            <person name="Owen C."/>
            <person name="Martin L.B.B."/>
            <person name="Misra R.C."/>
            <person name="Kikuchi S."/>
            <person name="Rejzek M."/>
            <person name="Martin A.C."/>
            <person name="Harkess A."/>
            <person name="Leebens-Mack J."/>
            <person name="Louveau T."/>
            <person name="Stephenson M.J."/>
            <person name="Osbourn A."/>
        </authorList>
    </citation>
    <scope>NUCLEOTIDE SEQUENCE</scope>
    <source>
        <strain evidence="4">S10</strain>
    </source>
</reference>
<dbReference type="InterPro" id="IPR006040">
    <property type="entry name" value="Allergen_Ole_e_I_CS"/>
</dbReference>
<dbReference type="PANTHER" id="PTHR31614">
    <property type="entry name" value="PROTEIN DOWNSTREAM OF FLC-RELATED"/>
    <property type="match status" value="1"/>
</dbReference>
<keyword evidence="3" id="KW-0732">Signal</keyword>
<keyword evidence="2" id="KW-1015">Disulfide bond</keyword>
<evidence type="ECO:0000256" key="3">
    <source>
        <dbReference type="SAM" id="SignalP"/>
    </source>
</evidence>
<keyword evidence="5" id="KW-1185">Reference proteome</keyword>
<dbReference type="InterPro" id="IPR006041">
    <property type="entry name" value="Pollen_Ole_e1_allergen"/>
</dbReference>
<feature type="chain" id="PRO_5042295453" evidence="3">
    <location>
        <begin position="24"/>
        <end position="169"/>
    </location>
</feature>
<accession>A0AAD7M2Q2</accession>
<dbReference type="EMBL" id="JARAOO010000005">
    <property type="protein sequence ID" value="KAJ7968703.1"/>
    <property type="molecule type" value="Genomic_DNA"/>
</dbReference>
<protein>
    <submittedName>
        <fullName evidence="4">Pollen-specific protein-like</fullName>
    </submittedName>
</protein>
<dbReference type="Proteomes" id="UP001163823">
    <property type="component" value="Chromosome 5"/>
</dbReference>
<comment type="similarity">
    <text evidence="1">Belongs to the Ole e I family.</text>
</comment>
<dbReference type="PANTHER" id="PTHR31614:SF2">
    <property type="entry name" value="F28N24.16 PROTEIN"/>
    <property type="match status" value="1"/>
</dbReference>
<comment type="caution">
    <text evidence="4">The sequence shown here is derived from an EMBL/GenBank/DDBJ whole genome shotgun (WGS) entry which is preliminary data.</text>
</comment>
<organism evidence="4 5">
    <name type="scientific">Quillaja saponaria</name>
    <name type="common">Soap bark tree</name>
    <dbReference type="NCBI Taxonomy" id="32244"/>
    <lineage>
        <taxon>Eukaryota</taxon>
        <taxon>Viridiplantae</taxon>
        <taxon>Streptophyta</taxon>
        <taxon>Embryophyta</taxon>
        <taxon>Tracheophyta</taxon>
        <taxon>Spermatophyta</taxon>
        <taxon>Magnoliopsida</taxon>
        <taxon>eudicotyledons</taxon>
        <taxon>Gunneridae</taxon>
        <taxon>Pentapetalae</taxon>
        <taxon>rosids</taxon>
        <taxon>fabids</taxon>
        <taxon>Fabales</taxon>
        <taxon>Quillajaceae</taxon>
        <taxon>Quillaja</taxon>
    </lineage>
</organism>
<name>A0AAD7M2Q2_QUISA</name>
<dbReference type="KEGG" id="qsa:O6P43_012766"/>
<proteinExistence type="inferred from homology"/>
<dbReference type="GO" id="GO:0005615">
    <property type="term" value="C:extracellular space"/>
    <property type="evidence" value="ECO:0007669"/>
    <property type="project" value="InterPro"/>
</dbReference>
<dbReference type="AlphaFoldDB" id="A0AAD7M2Q2"/>
<dbReference type="Pfam" id="PF01190">
    <property type="entry name" value="Pollen_Ole_e_1"/>
    <property type="match status" value="1"/>
</dbReference>
<sequence>MEKSVIIFVSVLCFFSFLGFAYCEDTNNDYFVEGTVYCDTCRTQFMTRVSQVISGAEVQLVCKEEEGGAVTLKNTATTNDKGEYRLPWSGDHEEEICEIKLVKSTMPDCSEIPDDSYLKKAARVGLTTNNGITSPVRLANPLGFLKKDPLPECTEVLKELGLTKEELED</sequence>
<evidence type="ECO:0000313" key="5">
    <source>
        <dbReference type="Proteomes" id="UP001163823"/>
    </source>
</evidence>
<dbReference type="PROSITE" id="PS00925">
    <property type="entry name" value="OLEEI"/>
    <property type="match status" value="1"/>
</dbReference>
<gene>
    <name evidence="4" type="ORF">O6P43_012766</name>
</gene>
<feature type="signal peptide" evidence="3">
    <location>
        <begin position="1"/>
        <end position="23"/>
    </location>
</feature>
<evidence type="ECO:0000256" key="1">
    <source>
        <dbReference type="ARBA" id="ARBA00010049"/>
    </source>
</evidence>